<organism evidence="3 4">
    <name type="scientific">Buddleja alternifolia</name>
    <dbReference type="NCBI Taxonomy" id="168488"/>
    <lineage>
        <taxon>Eukaryota</taxon>
        <taxon>Viridiplantae</taxon>
        <taxon>Streptophyta</taxon>
        <taxon>Embryophyta</taxon>
        <taxon>Tracheophyta</taxon>
        <taxon>Spermatophyta</taxon>
        <taxon>Magnoliopsida</taxon>
        <taxon>eudicotyledons</taxon>
        <taxon>Gunneridae</taxon>
        <taxon>Pentapetalae</taxon>
        <taxon>asterids</taxon>
        <taxon>lamiids</taxon>
        <taxon>Lamiales</taxon>
        <taxon>Scrophulariaceae</taxon>
        <taxon>Buddlejeae</taxon>
        <taxon>Buddleja</taxon>
    </lineage>
</organism>
<evidence type="ECO:0000313" key="4">
    <source>
        <dbReference type="Proteomes" id="UP000826271"/>
    </source>
</evidence>
<keyword evidence="4" id="KW-1185">Reference proteome</keyword>
<dbReference type="EMBL" id="WHWC01000003">
    <property type="protein sequence ID" value="KAG8386370.1"/>
    <property type="molecule type" value="Genomic_DNA"/>
</dbReference>
<dbReference type="InterPro" id="IPR025558">
    <property type="entry name" value="DUF4283"/>
</dbReference>
<evidence type="ECO:0000259" key="2">
    <source>
        <dbReference type="Pfam" id="PF14111"/>
    </source>
</evidence>
<accession>A0AAV6Y4Y4</accession>
<feature type="domain" description="DUF4283" evidence="2">
    <location>
        <begin position="22"/>
        <end position="86"/>
    </location>
</feature>
<proteinExistence type="predicted"/>
<evidence type="ECO:0000256" key="1">
    <source>
        <dbReference type="SAM" id="MobiDB-lite"/>
    </source>
</evidence>
<dbReference type="AlphaFoldDB" id="A0AAV6Y4Y4"/>
<reference evidence="3" key="1">
    <citation type="submission" date="2019-10" db="EMBL/GenBank/DDBJ databases">
        <authorList>
            <person name="Zhang R."/>
            <person name="Pan Y."/>
            <person name="Wang J."/>
            <person name="Ma R."/>
            <person name="Yu S."/>
        </authorList>
    </citation>
    <scope>NUCLEOTIDE SEQUENCE</scope>
    <source>
        <strain evidence="3">LA-IB0</strain>
        <tissue evidence="3">Leaf</tissue>
    </source>
</reference>
<gene>
    <name evidence="3" type="ORF">BUALT_Bualt03G0141800</name>
</gene>
<name>A0AAV6Y4Y4_9LAMI</name>
<dbReference type="Pfam" id="PF14111">
    <property type="entry name" value="DUF4283"/>
    <property type="match status" value="1"/>
</dbReference>
<dbReference type="Proteomes" id="UP000826271">
    <property type="component" value="Unassembled WGS sequence"/>
</dbReference>
<feature type="region of interest" description="Disordered" evidence="1">
    <location>
        <begin position="153"/>
        <end position="173"/>
    </location>
</feature>
<sequence>MKRGLRGLFYSRAEMDEMIAPLKFALVGKFSNGVPTINRVRTRFARFGLKGCYTVGIIDMKHVLINLSSDEDYTRTCMMKEWLIDACKHFGHIKKDCLPIHQGNLDSNLANPFSNQEDLRVILENKKQKGKAAVIPEGSTTHIPVSNQFSELRESSSAQANNKTKNSKAVFRPLPAIVENEGSQSSLEKIDLNK</sequence>
<feature type="compositionally biased region" description="Polar residues" evidence="1">
    <location>
        <begin position="153"/>
        <end position="164"/>
    </location>
</feature>
<comment type="caution">
    <text evidence="3">The sequence shown here is derived from an EMBL/GenBank/DDBJ whole genome shotgun (WGS) entry which is preliminary data.</text>
</comment>
<protein>
    <recommendedName>
        <fullName evidence="2">DUF4283 domain-containing protein</fullName>
    </recommendedName>
</protein>
<evidence type="ECO:0000313" key="3">
    <source>
        <dbReference type="EMBL" id="KAG8386370.1"/>
    </source>
</evidence>